<gene>
    <name evidence="3" type="ORF">GCM10022388_05920</name>
</gene>
<protein>
    <recommendedName>
        <fullName evidence="2">DUF3857 domain-containing protein</fullName>
    </recommendedName>
</protein>
<evidence type="ECO:0000313" key="4">
    <source>
        <dbReference type="Proteomes" id="UP001500426"/>
    </source>
</evidence>
<dbReference type="Gene3D" id="2.60.120.1130">
    <property type="match status" value="1"/>
</dbReference>
<reference evidence="4" key="1">
    <citation type="journal article" date="2019" name="Int. J. Syst. Evol. Microbiol.">
        <title>The Global Catalogue of Microorganisms (GCM) 10K type strain sequencing project: providing services to taxonomists for standard genome sequencing and annotation.</title>
        <authorList>
            <consortium name="The Broad Institute Genomics Platform"/>
            <consortium name="The Broad Institute Genome Sequencing Center for Infectious Disease"/>
            <person name="Wu L."/>
            <person name="Ma J."/>
        </authorList>
    </citation>
    <scope>NUCLEOTIDE SEQUENCE [LARGE SCALE GENOMIC DNA]</scope>
    <source>
        <strain evidence="4">JCM 17068</strain>
    </source>
</reference>
<dbReference type="SUPFAM" id="SSF54001">
    <property type="entry name" value="Cysteine proteinases"/>
    <property type="match status" value="1"/>
</dbReference>
<dbReference type="Gene3D" id="3.10.620.30">
    <property type="match status" value="1"/>
</dbReference>
<evidence type="ECO:0000313" key="3">
    <source>
        <dbReference type="EMBL" id="GAA4043616.1"/>
    </source>
</evidence>
<dbReference type="Pfam" id="PF12969">
    <property type="entry name" value="DUF3857"/>
    <property type="match status" value="1"/>
</dbReference>
<proteinExistence type="predicted"/>
<sequence length="633" mass="73569">MKFKICLIFIWLAIHSLNAQTAYTSILIPDNLKENANSVLRYQLIDINIASQKSMTVKKKKVVTVLNKRGQNNVDAIEFYDKSNKVIAIEATIYNAFGKEIKKIKRKDFIDQSVADGFSIYSDDRRIFMDYTPVEYPYTVVFESESQTSNTAFIFPWNPIDDYFESVEKSEFKISYPSNLGFKYKEMNFENRVINKIEKENFLSYSVENLFAEKPEDYSPSFQKIFPIVIFSLERFNLEGVEGNAKNWEDFGKWRYKTLLADTEELSDETKNKVVSLVGNESDPIKKAKIIYKYVQDKTRYVSIQLGIGGWKPMLAKDVDRLGYGDCKALTNYTRVLLKAVGVESFYTVIYGDTNKKDFEKDFVSMQGNHIVLALPSEDKMIFLECTSQVDPFGYQGRFTDDRYALLIKPEKGELIKTNEYNEKVSSQLSKGNYSIDQGGNLSGNIIIKSKGIQYDDKFRLESLSKEKIDELYKDYFSWINNLKMEKIKFHNDKENIEFTEDLQFNAIGYGNKNGNSIMLPINVFNQSSNIPQRYRNRKNPVEISRGFFDEDEVEINLPNGFLLEAKPDNFSLDDKFGTYKMELIVVSPTKLIYKRSFLLKKGFYDKSEYENYRKFREQIAKIDNSKIVITKL</sequence>
<feature type="signal peptide" evidence="1">
    <location>
        <begin position="1"/>
        <end position="21"/>
    </location>
</feature>
<evidence type="ECO:0000259" key="2">
    <source>
        <dbReference type="Pfam" id="PF12969"/>
    </source>
</evidence>
<organism evidence="3 4">
    <name type="scientific">Flavobacterium chungnamense</name>
    <dbReference type="NCBI Taxonomy" id="706182"/>
    <lineage>
        <taxon>Bacteria</taxon>
        <taxon>Pseudomonadati</taxon>
        <taxon>Bacteroidota</taxon>
        <taxon>Flavobacteriia</taxon>
        <taxon>Flavobacteriales</taxon>
        <taxon>Flavobacteriaceae</taxon>
        <taxon>Flavobacterium</taxon>
    </lineage>
</organism>
<dbReference type="RefSeq" id="WP_345090458.1">
    <property type="nucleotide sequence ID" value="NZ_BAABCS010000004.1"/>
</dbReference>
<feature type="chain" id="PRO_5046217822" description="DUF3857 domain-containing protein" evidence="1">
    <location>
        <begin position="22"/>
        <end position="633"/>
    </location>
</feature>
<feature type="domain" description="DUF3857" evidence="2">
    <location>
        <begin position="54"/>
        <end position="209"/>
    </location>
</feature>
<keyword evidence="1" id="KW-0732">Signal</keyword>
<dbReference type="Proteomes" id="UP001500426">
    <property type="component" value="Unassembled WGS sequence"/>
</dbReference>
<name>A0ABP7UHY0_9FLAO</name>
<dbReference type="EMBL" id="BAABCS010000004">
    <property type="protein sequence ID" value="GAA4043616.1"/>
    <property type="molecule type" value="Genomic_DNA"/>
</dbReference>
<keyword evidence="4" id="KW-1185">Reference proteome</keyword>
<dbReference type="InterPro" id="IPR024618">
    <property type="entry name" value="DUF3857"/>
</dbReference>
<dbReference type="Gene3D" id="2.60.40.3140">
    <property type="match status" value="1"/>
</dbReference>
<dbReference type="InterPro" id="IPR038765">
    <property type="entry name" value="Papain-like_cys_pep_sf"/>
</dbReference>
<accession>A0ABP7UHY0</accession>
<evidence type="ECO:0000256" key="1">
    <source>
        <dbReference type="SAM" id="SignalP"/>
    </source>
</evidence>
<comment type="caution">
    <text evidence="3">The sequence shown here is derived from an EMBL/GenBank/DDBJ whole genome shotgun (WGS) entry which is preliminary data.</text>
</comment>